<feature type="region of interest" description="Disordered" evidence="2">
    <location>
        <begin position="148"/>
        <end position="167"/>
    </location>
</feature>
<evidence type="ECO:0000313" key="4">
    <source>
        <dbReference type="Proteomes" id="UP001300502"/>
    </source>
</evidence>
<gene>
    <name evidence="3" type="ORF">GAYE_HPESCF16G0156</name>
</gene>
<protein>
    <submittedName>
        <fullName evidence="3">Uncharacterized protein</fullName>
    </submittedName>
</protein>
<organism evidence="3 4">
    <name type="scientific">Galdieria yellowstonensis</name>
    <dbReference type="NCBI Taxonomy" id="3028027"/>
    <lineage>
        <taxon>Eukaryota</taxon>
        <taxon>Rhodophyta</taxon>
        <taxon>Bangiophyceae</taxon>
        <taxon>Galdieriales</taxon>
        <taxon>Galdieriaceae</taxon>
        <taxon>Galdieria</taxon>
    </lineage>
</organism>
<keyword evidence="4" id="KW-1185">Reference proteome</keyword>
<evidence type="ECO:0000313" key="3">
    <source>
        <dbReference type="EMBL" id="KAK4522276.1"/>
    </source>
</evidence>
<sequence length="167" mass="19498">MTAGLCFLSGCTFIPKRDISYKKFIHPTPSSLLDNSLCERKLKTCSNILYRIRAQQQTEGKKEEERNQQLSDYEFAERCMDGGCPVEDVQELLVRLEDRRKTLQKEVDKISDLMYKLARYNTAEDRGILRDVVMAALSIFSRTENNYPEVGESPWSMDPYRPKKWQD</sequence>
<keyword evidence="1" id="KW-0175">Coiled coil</keyword>
<name>A0AAV9I6S5_9RHOD</name>
<dbReference type="EMBL" id="JANCYU010000003">
    <property type="protein sequence ID" value="KAK4522276.1"/>
    <property type="molecule type" value="Genomic_DNA"/>
</dbReference>
<evidence type="ECO:0000256" key="2">
    <source>
        <dbReference type="SAM" id="MobiDB-lite"/>
    </source>
</evidence>
<dbReference type="Proteomes" id="UP001300502">
    <property type="component" value="Unassembled WGS sequence"/>
</dbReference>
<feature type="coiled-coil region" evidence="1">
    <location>
        <begin position="86"/>
        <end position="113"/>
    </location>
</feature>
<reference evidence="3 4" key="1">
    <citation type="submission" date="2022-07" db="EMBL/GenBank/DDBJ databases">
        <title>Genome-wide signatures of adaptation to extreme environments.</title>
        <authorList>
            <person name="Cho C.H."/>
            <person name="Yoon H.S."/>
        </authorList>
    </citation>
    <scope>NUCLEOTIDE SEQUENCE [LARGE SCALE GENOMIC DNA]</scope>
    <source>
        <strain evidence="3 4">108.79 E11</strain>
    </source>
</reference>
<comment type="caution">
    <text evidence="3">The sequence shown here is derived from an EMBL/GenBank/DDBJ whole genome shotgun (WGS) entry which is preliminary data.</text>
</comment>
<proteinExistence type="predicted"/>
<evidence type="ECO:0000256" key="1">
    <source>
        <dbReference type="SAM" id="Coils"/>
    </source>
</evidence>
<accession>A0AAV9I6S5</accession>
<dbReference type="AlphaFoldDB" id="A0AAV9I6S5"/>